<dbReference type="InterPro" id="IPR032675">
    <property type="entry name" value="LRR_dom_sf"/>
</dbReference>
<dbReference type="GO" id="GO:0042742">
    <property type="term" value="P:defense response to bacterium"/>
    <property type="evidence" value="ECO:0007669"/>
    <property type="project" value="UniProtKB-ARBA"/>
</dbReference>
<keyword evidence="3" id="KW-0677">Repeat</keyword>
<gene>
    <name evidence="12" type="ORF">TRITD_4Av1G253760</name>
</gene>
<feature type="domain" description="Disease resistance N-terminal" evidence="9">
    <location>
        <begin position="7"/>
        <end position="91"/>
    </location>
</feature>
<dbReference type="Gene3D" id="3.40.50.300">
    <property type="entry name" value="P-loop containing nucleotide triphosphate hydrolases"/>
    <property type="match status" value="1"/>
</dbReference>
<dbReference type="SUPFAM" id="SSF52058">
    <property type="entry name" value="L domain-like"/>
    <property type="match status" value="1"/>
</dbReference>
<evidence type="ECO:0000256" key="6">
    <source>
        <dbReference type="ARBA" id="ARBA00023054"/>
    </source>
</evidence>
<dbReference type="InterPro" id="IPR058922">
    <property type="entry name" value="WHD_DRP"/>
</dbReference>
<keyword evidence="6" id="KW-0175">Coiled coil</keyword>
<feature type="domain" description="Disease resistance protein winged helix" evidence="10">
    <location>
        <begin position="355"/>
        <end position="426"/>
    </location>
</feature>
<evidence type="ECO:0000313" key="13">
    <source>
        <dbReference type="Proteomes" id="UP000324705"/>
    </source>
</evidence>
<dbReference type="GO" id="GO:0009626">
    <property type="term" value="P:plant-type hypersensitive response"/>
    <property type="evidence" value="ECO:0007669"/>
    <property type="project" value="UniProtKB-ARBA"/>
</dbReference>
<evidence type="ECO:0000259" key="9">
    <source>
        <dbReference type="Pfam" id="PF18052"/>
    </source>
</evidence>
<accession>A0A9R0SQ93</accession>
<organism evidence="12 13">
    <name type="scientific">Triticum turgidum subsp. durum</name>
    <name type="common">Durum wheat</name>
    <name type="synonym">Triticum durum</name>
    <dbReference type="NCBI Taxonomy" id="4567"/>
    <lineage>
        <taxon>Eukaryota</taxon>
        <taxon>Viridiplantae</taxon>
        <taxon>Streptophyta</taxon>
        <taxon>Embryophyta</taxon>
        <taxon>Tracheophyta</taxon>
        <taxon>Spermatophyta</taxon>
        <taxon>Magnoliopsida</taxon>
        <taxon>Liliopsida</taxon>
        <taxon>Poales</taxon>
        <taxon>Poaceae</taxon>
        <taxon>BOP clade</taxon>
        <taxon>Pooideae</taxon>
        <taxon>Triticodae</taxon>
        <taxon>Triticeae</taxon>
        <taxon>Triticinae</taxon>
        <taxon>Triticum</taxon>
    </lineage>
</organism>
<keyword evidence="4" id="KW-0547">Nucleotide-binding</keyword>
<feature type="domain" description="Disease resistance R13L4/SHOC-2-like LRR" evidence="11">
    <location>
        <begin position="471"/>
        <end position="575"/>
    </location>
</feature>
<evidence type="ECO:0000256" key="2">
    <source>
        <dbReference type="ARBA" id="ARBA00022614"/>
    </source>
</evidence>
<dbReference type="Gene3D" id="3.80.10.10">
    <property type="entry name" value="Ribonuclease Inhibitor"/>
    <property type="match status" value="1"/>
</dbReference>
<dbReference type="InterPro" id="IPR044974">
    <property type="entry name" value="Disease_R_plants"/>
</dbReference>
<feature type="domain" description="Disease resistance R13L4/SHOC-2-like LRR" evidence="11">
    <location>
        <begin position="609"/>
        <end position="850"/>
    </location>
</feature>
<dbReference type="Gramene" id="TRITD4Av1G253760.44">
    <property type="protein sequence ID" value="TRITD4Av1G253760.44"/>
    <property type="gene ID" value="TRITD4Av1G253760"/>
</dbReference>
<reference evidence="12 13" key="1">
    <citation type="submission" date="2017-09" db="EMBL/GenBank/DDBJ databases">
        <authorList>
            <consortium name="International Durum Wheat Genome Sequencing Consortium (IDWGSC)"/>
            <person name="Milanesi L."/>
        </authorList>
    </citation>
    <scope>NUCLEOTIDE SEQUENCE [LARGE SCALE GENOMIC DNA]</scope>
    <source>
        <strain evidence="13">cv. Svevo</strain>
    </source>
</reference>
<dbReference type="InterPro" id="IPR041118">
    <property type="entry name" value="Rx_N"/>
</dbReference>
<dbReference type="Pfam" id="PF00931">
    <property type="entry name" value="NB-ARC"/>
    <property type="match status" value="1"/>
</dbReference>
<dbReference type="PANTHER" id="PTHR23155:SF963">
    <property type="entry name" value="OS06G0287000 PROTEIN"/>
    <property type="match status" value="1"/>
</dbReference>
<feature type="domain" description="NB-ARC" evidence="8">
    <location>
        <begin position="170"/>
        <end position="240"/>
    </location>
</feature>
<dbReference type="FunFam" id="1.10.10.10:FF:000322">
    <property type="entry name" value="Probable disease resistance protein At1g63360"/>
    <property type="match status" value="1"/>
</dbReference>
<evidence type="ECO:0000313" key="12">
    <source>
        <dbReference type="EMBL" id="VAH99278.1"/>
    </source>
</evidence>
<dbReference type="Pfam" id="PF18052">
    <property type="entry name" value="Rx_N"/>
    <property type="match status" value="1"/>
</dbReference>
<sequence length="930" mass="104744">MARSMLGGAISKAASAAAAELSLVMGVQKDIWFIKDELKTMQAFLAAAEATKNRDMLLKVWAEQVRDLSYNIEDCLDEFMVHVRSQSLTKRLMKLKDRRRIAIQIRNLKARVEEVSSRNARYNLIKTWKIFAATQLATLMRQSLWPFCRIEFLKDMFKKLLGDEALMKQLEGKVMREEDLAYYLRIELLEKRYFVVLDDLRNIDDWICIKYIVFPLGNNKGSRIIVTTQNVDLAEKCNLESSRSLIYHHQSLETIDPIRLLLRKMRRSEEDMKNDKNMREIVTKIVKKSGRLPLVVLTLGGMLSSRVVTEWQSIYYQLPLELESNQSVQAIKKMIILSYNHLPSHLKPCFLYLSIFPGNVEIQIRHLIDRWITEGFVTSRVGMDIEAVAMSYFYDLINRGLIQPSRVNVEGRVKSCRVHGVISDIVESISRDKKFVYLTSDIVRRAPEENFRHVAHHGQNCPNISMDWSYVRSFTLFGMLPMEPVCSAYLRMMSVLDLQSAKCSITQKDINNIGLLHRLKYVNVRGHLNICALPASIGKLHGLQYLDVRNTSITSLPTEISKLHSLVSLRCSNEKIHQDGPKEGLMLTLCLPMVSIAFGCSGFRAESGGVMVPRGIGELQELQILEVVDIGRTSSRAIKELGELMQLRKLSTVTAGATMQKCRVFCAAIEKLSSLSSLRVDAGTSSLKWLHYGSSPPHLLRSLKLVGCLGEEISNWLGSLMHLVKIQLEHSGLKDGGRVMQVLGALPKLMLLGLSGMSYVGEELIFRAELFPSLTKLDIYGLPELRGVIFEEDTSPCIERIEISRCCLQSGIIGIKHLPRLRSISLGQGCRVGGLGELQGEVNAHPNHPVLQLLLDRSYHDLVDVAECSNVVQVQEATVQSSHFLEPAAVGESSTQGSHRQGSDIEEVEGSTVVEDDFCSCNSDDEYDDA</sequence>
<keyword evidence="2" id="KW-0433">Leucine-rich repeat</keyword>
<dbReference type="Gene3D" id="1.10.8.430">
    <property type="entry name" value="Helical domain of apoptotic protease-activating factors"/>
    <property type="match status" value="1"/>
</dbReference>
<evidence type="ECO:0000256" key="4">
    <source>
        <dbReference type="ARBA" id="ARBA00022741"/>
    </source>
</evidence>
<feature type="region of interest" description="Disordered" evidence="7">
    <location>
        <begin position="888"/>
        <end position="912"/>
    </location>
</feature>
<dbReference type="Pfam" id="PF23559">
    <property type="entry name" value="WHD_DRP"/>
    <property type="match status" value="1"/>
</dbReference>
<dbReference type="InterPro" id="IPR042197">
    <property type="entry name" value="Apaf_helical"/>
</dbReference>
<proteinExistence type="inferred from homology"/>
<dbReference type="InterPro" id="IPR027417">
    <property type="entry name" value="P-loop_NTPase"/>
</dbReference>
<dbReference type="PANTHER" id="PTHR23155">
    <property type="entry name" value="DISEASE RESISTANCE PROTEIN RP"/>
    <property type="match status" value="1"/>
</dbReference>
<comment type="similarity">
    <text evidence="1">Belongs to the disease resistance NB-LRR family.</text>
</comment>
<keyword evidence="13" id="KW-1185">Reference proteome</keyword>
<evidence type="ECO:0000259" key="11">
    <source>
        <dbReference type="Pfam" id="PF23598"/>
    </source>
</evidence>
<dbReference type="GO" id="GO:0043531">
    <property type="term" value="F:ADP binding"/>
    <property type="evidence" value="ECO:0007669"/>
    <property type="project" value="InterPro"/>
</dbReference>
<dbReference type="GO" id="GO:0002758">
    <property type="term" value="P:innate immune response-activating signaling pathway"/>
    <property type="evidence" value="ECO:0007669"/>
    <property type="project" value="UniProtKB-ARBA"/>
</dbReference>
<protein>
    <submittedName>
        <fullName evidence="12">Uncharacterized protein</fullName>
    </submittedName>
</protein>
<evidence type="ECO:0000256" key="1">
    <source>
        <dbReference type="ARBA" id="ARBA00008894"/>
    </source>
</evidence>
<evidence type="ECO:0000259" key="8">
    <source>
        <dbReference type="Pfam" id="PF00931"/>
    </source>
</evidence>
<evidence type="ECO:0000256" key="5">
    <source>
        <dbReference type="ARBA" id="ARBA00022821"/>
    </source>
</evidence>
<evidence type="ECO:0000256" key="7">
    <source>
        <dbReference type="SAM" id="MobiDB-lite"/>
    </source>
</evidence>
<dbReference type="EMBL" id="LT934117">
    <property type="protein sequence ID" value="VAH99278.1"/>
    <property type="molecule type" value="Genomic_DNA"/>
</dbReference>
<dbReference type="InterPro" id="IPR038005">
    <property type="entry name" value="RX-like_CC"/>
</dbReference>
<dbReference type="InterPro" id="IPR036388">
    <property type="entry name" value="WH-like_DNA-bd_sf"/>
</dbReference>
<dbReference type="InterPro" id="IPR055414">
    <property type="entry name" value="LRR_R13L4/SHOC2-like"/>
</dbReference>
<dbReference type="Pfam" id="PF23598">
    <property type="entry name" value="LRR_14"/>
    <property type="match status" value="2"/>
</dbReference>
<dbReference type="InterPro" id="IPR002182">
    <property type="entry name" value="NB-ARC"/>
</dbReference>
<evidence type="ECO:0000259" key="10">
    <source>
        <dbReference type="Pfam" id="PF23559"/>
    </source>
</evidence>
<keyword evidence="5" id="KW-0611">Plant defense</keyword>
<evidence type="ECO:0000256" key="3">
    <source>
        <dbReference type="ARBA" id="ARBA00022737"/>
    </source>
</evidence>
<name>A0A9R0SQ93_TRITD</name>
<dbReference type="SUPFAM" id="SSF52540">
    <property type="entry name" value="P-loop containing nucleoside triphosphate hydrolases"/>
    <property type="match status" value="1"/>
</dbReference>
<dbReference type="Gene3D" id="1.10.10.10">
    <property type="entry name" value="Winged helix-like DNA-binding domain superfamily/Winged helix DNA-binding domain"/>
    <property type="match status" value="1"/>
</dbReference>
<dbReference type="AlphaFoldDB" id="A0A9R0SQ93"/>
<dbReference type="Gene3D" id="1.20.5.4130">
    <property type="match status" value="1"/>
</dbReference>
<dbReference type="Proteomes" id="UP000324705">
    <property type="component" value="Chromosome 4A"/>
</dbReference>
<dbReference type="CDD" id="cd14798">
    <property type="entry name" value="RX-CC_like"/>
    <property type="match status" value="1"/>
</dbReference>